<dbReference type="PROSITE" id="PS00973">
    <property type="entry name" value="USP_2"/>
    <property type="match status" value="1"/>
</dbReference>
<evidence type="ECO:0000313" key="4">
    <source>
        <dbReference type="Proteomes" id="UP000053447"/>
    </source>
</evidence>
<keyword evidence="4" id="KW-1185">Reference proteome</keyword>
<name>A0A0W4ZMI1_PNEJ7</name>
<reference evidence="4" key="1">
    <citation type="journal article" date="2016" name="Nat. Commun.">
        <title>Genome analysis of three Pneumocystis species reveals adaptation mechanisms to life exclusively in mammalian hosts.</title>
        <authorList>
            <person name="Ma L."/>
            <person name="Chen Z."/>
            <person name="Huang D.W."/>
            <person name="Kutty G."/>
            <person name="Ishihara M."/>
            <person name="Wang H."/>
            <person name="Abouelleil A."/>
            <person name="Bishop L."/>
            <person name="Davey E."/>
            <person name="Deng R."/>
            <person name="Deng X."/>
            <person name="Fan L."/>
            <person name="Fantoni G."/>
            <person name="Fitzgerald M."/>
            <person name="Gogineni E."/>
            <person name="Goldberg J.M."/>
            <person name="Handley G."/>
            <person name="Hu X."/>
            <person name="Huber C."/>
            <person name="Jiao X."/>
            <person name="Jones K."/>
            <person name="Levin J.Z."/>
            <person name="Liu Y."/>
            <person name="Macdonald P."/>
            <person name="Melnikov A."/>
            <person name="Raley C."/>
            <person name="Sassi M."/>
            <person name="Sherman B.T."/>
            <person name="Song X."/>
            <person name="Sykes S."/>
            <person name="Tran B."/>
            <person name="Walsh L."/>
            <person name="Xia Y."/>
            <person name="Yang J."/>
            <person name="Young S."/>
            <person name="Zeng Q."/>
            <person name="Zheng X."/>
            <person name="Stephens R."/>
            <person name="Nusbaum C."/>
            <person name="Birren B.W."/>
            <person name="Azadi P."/>
            <person name="Lempicki R.A."/>
            <person name="Cuomo C.A."/>
            <person name="Kovacs J.A."/>
        </authorList>
    </citation>
    <scope>NUCLEOTIDE SEQUENCE [LARGE SCALE GENOMIC DNA]</scope>
    <source>
        <strain evidence="4">RU7</strain>
    </source>
</reference>
<feature type="region of interest" description="Disordered" evidence="1">
    <location>
        <begin position="1"/>
        <end position="70"/>
    </location>
</feature>
<proteinExistence type="predicted"/>
<organism evidence="3 4">
    <name type="scientific">Pneumocystis jirovecii (strain RU7)</name>
    <name type="common">Human pneumocystis pneumonia agent</name>
    <dbReference type="NCBI Taxonomy" id="1408657"/>
    <lineage>
        <taxon>Eukaryota</taxon>
        <taxon>Fungi</taxon>
        <taxon>Dikarya</taxon>
        <taxon>Ascomycota</taxon>
        <taxon>Taphrinomycotina</taxon>
        <taxon>Pneumocystomycetes</taxon>
        <taxon>Pneumocystaceae</taxon>
        <taxon>Pneumocystis</taxon>
    </lineage>
</organism>
<evidence type="ECO:0000313" key="3">
    <source>
        <dbReference type="EMBL" id="KTW29585.1"/>
    </source>
</evidence>
<dbReference type="GO" id="GO:0004843">
    <property type="term" value="F:cysteine-type deubiquitinase activity"/>
    <property type="evidence" value="ECO:0007669"/>
    <property type="project" value="InterPro"/>
</dbReference>
<gene>
    <name evidence="3" type="ORF">T551_02201</name>
</gene>
<accession>A0A0W4ZMI1</accession>
<dbReference type="Pfam" id="PF00443">
    <property type="entry name" value="UCH"/>
    <property type="match status" value="1"/>
</dbReference>
<dbReference type="Proteomes" id="UP000053447">
    <property type="component" value="Unassembled WGS sequence"/>
</dbReference>
<dbReference type="SUPFAM" id="SSF54001">
    <property type="entry name" value="Cysteine proteinases"/>
    <property type="match status" value="1"/>
</dbReference>
<sequence>MSPHAPPDARRATRRANGQRNTPSASVHASSSDTLSAERAPKKSRASRRLPSRSRSRSPMRSRDFTSVSRDSDISTRVSVFGTRSHVTEKTGHASAPSERPYSVVVSYPAVGGHRLMLQRTCPVQYRLAAVVVHAGSDTRSGHYYAFCRASNGTWSRFNDDFVSHCFCLALLTL</sequence>
<protein>
    <recommendedName>
        <fullName evidence="2">USP domain-containing protein</fullName>
    </recommendedName>
</protein>
<feature type="compositionally biased region" description="Polar residues" evidence="1">
    <location>
        <begin position="18"/>
        <end position="35"/>
    </location>
</feature>
<feature type="compositionally biased region" description="Basic residues" evidence="1">
    <location>
        <begin position="42"/>
        <end position="60"/>
    </location>
</feature>
<feature type="domain" description="USP" evidence="2">
    <location>
        <begin position="1"/>
        <end position="174"/>
    </location>
</feature>
<dbReference type="VEuPathDB" id="FungiDB:T551_02201"/>
<dbReference type="InterPro" id="IPR028889">
    <property type="entry name" value="USP"/>
</dbReference>
<dbReference type="Gene3D" id="3.90.70.10">
    <property type="entry name" value="Cysteine proteinases"/>
    <property type="match status" value="1"/>
</dbReference>
<comment type="caution">
    <text evidence="3">The sequence shown here is derived from an EMBL/GenBank/DDBJ whole genome shotgun (WGS) entry which is preliminary data.</text>
</comment>
<dbReference type="EMBL" id="LFWA01000009">
    <property type="protein sequence ID" value="KTW29585.1"/>
    <property type="molecule type" value="Genomic_DNA"/>
</dbReference>
<dbReference type="GO" id="GO:0016579">
    <property type="term" value="P:protein deubiquitination"/>
    <property type="evidence" value="ECO:0007669"/>
    <property type="project" value="InterPro"/>
</dbReference>
<dbReference type="STRING" id="1408657.A0A0W4ZMI1"/>
<dbReference type="PROSITE" id="PS50235">
    <property type="entry name" value="USP_3"/>
    <property type="match status" value="1"/>
</dbReference>
<dbReference type="GeneID" id="28940719"/>
<dbReference type="RefSeq" id="XP_018229416.1">
    <property type="nucleotide sequence ID" value="XM_018374464.1"/>
</dbReference>
<dbReference type="InterPro" id="IPR038765">
    <property type="entry name" value="Papain-like_cys_pep_sf"/>
</dbReference>
<dbReference type="InterPro" id="IPR018200">
    <property type="entry name" value="USP_CS"/>
</dbReference>
<dbReference type="AlphaFoldDB" id="A0A0W4ZMI1"/>
<evidence type="ECO:0000259" key="2">
    <source>
        <dbReference type="PROSITE" id="PS50235"/>
    </source>
</evidence>
<evidence type="ECO:0000256" key="1">
    <source>
        <dbReference type="SAM" id="MobiDB-lite"/>
    </source>
</evidence>
<dbReference type="InterPro" id="IPR001394">
    <property type="entry name" value="Peptidase_C19_UCH"/>
</dbReference>
<dbReference type="OrthoDB" id="289038at2759"/>